<name>A0A1S8TS94_9CLOT</name>
<dbReference type="Pfam" id="PF07811">
    <property type="entry name" value="TadE"/>
    <property type="match status" value="1"/>
</dbReference>
<gene>
    <name evidence="3" type="ORF">CLPUN_12520</name>
</gene>
<dbReference type="EMBL" id="LZZM01000080">
    <property type="protein sequence ID" value="OOM80586.1"/>
    <property type="molecule type" value="Genomic_DNA"/>
</dbReference>
<keyword evidence="1" id="KW-1133">Transmembrane helix</keyword>
<evidence type="ECO:0000256" key="1">
    <source>
        <dbReference type="SAM" id="Phobius"/>
    </source>
</evidence>
<organism evidence="3 4">
    <name type="scientific">Clostridium puniceum</name>
    <dbReference type="NCBI Taxonomy" id="29367"/>
    <lineage>
        <taxon>Bacteria</taxon>
        <taxon>Bacillati</taxon>
        <taxon>Bacillota</taxon>
        <taxon>Clostridia</taxon>
        <taxon>Eubacteriales</taxon>
        <taxon>Clostridiaceae</taxon>
        <taxon>Clostridium</taxon>
    </lineage>
</organism>
<dbReference type="AlphaFoldDB" id="A0A1S8TS94"/>
<keyword evidence="1" id="KW-0812">Transmembrane</keyword>
<dbReference type="Proteomes" id="UP000190890">
    <property type="component" value="Unassembled WGS sequence"/>
</dbReference>
<dbReference type="STRING" id="29367.CLPUN_12520"/>
<feature type="domain" description="TadE-like" evidence="2">
    <location>
        <begin position="17"/>
        <end position="57"/>
    </location>
</feature>
<reference evidence="3 4" key="1">
    <citation type="submission" date="2016-05" db="EMBL/GenBank/DDBJ databases">
        <title>Microbial solvent formation.</title>
        <authorList>
            <person name="Poehlein A."/>
            <person name="Montoya Solano J.D."/>
            <person name="Flitsch S."/>
            <person name="Krabben P."/>
            <person name="Duerre P."/>
            <person name="Daniel R."/>
        </authorList>
    </citation>
    <scope>NUCLEOTIDE SEQUENCE [LARGE SCALE GENOMIC DNA]</scope>
    <source>
        <strain evidence="3 4">DSM 2619</strain>
    </source>
</reference>
<evidence type="ECO:0000313" key="4">
    <source>
        <dbReference type="Proteomes" id="UP000190890"/>
    </source>
</evidence>
<feature type="transmembrane region" description="Helical" evidence="1">
    <location>
        <begin position="20"/>
        <end position="45"/>
    </location>
</feature>
<proteinExistence type="predicted"/>
<sequence>MNMKIYFNKKKLINSKGQSLAELAITLPLILMLIFTMMAFGFYIYDMTVYTFASNKALDKGIGIVISGKLSQADIEDIRSDALNYASKAVFVSKPNIEVKNEENKSLGETRLTVSVESKYNFSISFVNNILGSEPKVLSKNTYIYKSS</sequence>
<keyword evidence="4" id="KW-1185">Reference proteome</keyword>
<keyword evidence="1" id="KW-0472">Membrane</keyword>
<evidence type="ECO:0000313" key="3">
    <source>
        <dbReference type="EMBL" id="OOM80586.1"/>
    </source>
</evidence>
<comment type="caution">
    <text evidence="3">The sequence shown here is derived from an EMBL/GenBank/DDBJ whole genome shotgun (WGS) entry which is preliminary data.</text>
</comment>
<accession>A0A1S8TS94</accession>
<dbReference type="InterPro" id="IPR012495">
    <property type="entry name" value="TadE-like_dom"/>
</dbReference>
<protein>
    <recommendedName>
        <fullName evidence="2">TadE-like domain-containing protein</fullName>
    </recommendedName>
</protein>
<evidence type="ECO:0000259" key="2">
    <source>
        <dbReference type="Pfam" id="PF07811"/>
    </source>
</evidence>